<feature type="compositionally biased region" description="Polar residues" evidence="1">
    <location>
        <begin position="66"/>
        <end position="75"/>
    </location>
</feature>
<feature type="compositionally biased region" description="Basic residues" evidence="1">
    <location>
        <begin position="87"/>
        <end position="102"/>
    </location>
</feature>
<evidence type="ECO:0000313" key="3">
    <source>
        <dbReference type="Proteomes" id="UP000299102"/>
    </source>
</evidence>
<dbReference type="AlphaFoldDB" id="A0A4C1YTY0"/>
<evidence type="ECO:0000256" key="1">
    <source>
        <dbReference type="SAM" id="MobiDB-lite"/>
    </source>
</evidence>
<feature type="region of interest" description="Disordered" evidence="1">
    <location>
        <begin position="66"/>
        <end position="102"/>
    </location>
</feature>
<keyword evidence="3" id="KW-1185">Reference proteome</keyword>
<comment type="caution">
    <text evidence="2">The sequence shown here is derived from an EMBL/GenBank/DDBJ whole genome shotgun (WGS) entry which is preliminary data.</text>
</comment>
<dbReference type="EMBL" id="BGZK01001351">
    <property type="protein sequence ID" value="GBP77867.1"/>
    <property type="molecule type" value="Genomic_DNA"/>
</dbReference>
<dbReference type="Proteomes" id="UP000299102">
    <property type="component" value="Unassembled WGS sequence"/>
</dbReference>
<name>A0A4C1YTY0_EUMVA</name>
<sequence>MRRMGKKLKGATHLRFVNVLAADAQRARRDRVSRSSRVSSKPYQAPTGPELAKLCNHKRKLLATLQGSGHASAPQSRGDVTWSGKKSWAKRRRGGGGDARRRRALAGRCARGPDVLLSFISFRFISVGPAVSLFPVAFAAGRLLWRFGPYPEIYAWVGASRGRGGGGGGGGRNHRRRTEPVDSFIQLYTSVTRRPVPSSAANYTGNWSP</sequence>
<dbReference type="OrthoDB" id="7458636at2759"/>
<organism evidence="2 3">
    <name type="scientific">Eumeta variegata</name>
    <name type="common">Bagworm moth</name>
    <name type="synonym">Eumeta japonica</name>
    <dbReference type="NCBI Taxonomy" id="151549"/>
    <lineage>
        <taxon>Eukaryota</taxon>
        <taxon>Metazoa</taxon>
        <taxon>Ecdysozoa</taxon>
        <taxon>Arthropoda</taxon>
        <taxon>Hexapoda</taxon>
        <taxon>Insecta</taxon>
        <taxon>Pterygota</taxon>
        <taxon>Neoptera</taxon>
        <taxon>Endopterygota</taxon>
        <taxon>Lepidoptera</taxon>
        <taxon>Glossata</taxon>
        <taxon>Ditrysia</taxon>
        <taxon>Tineoidea</taxon>
        <taxon>Psychidae</taxon>
        <taxon>Oiketicinae</taxon>
        <taxon>Eumeta</taxon>
    </lineage>
</organism>
<reference evidence="2 3" key="1">
    <citation type="journal article" date="2019" name="Commun. Biol.">
        <title>The bagworm genome reveals a unique fibroin gene that provides high tensile strength.</title>
        <authorList>
            <person name="Kono N."/>
            <person name="Nakamura H."/>
            <person name="Ohtoshi R."/>
            <person name="Tomita M."/>
            <person name="Numata K."/>
            <person name="Arakawa K."/>
        </authorList>
    </citation>
    <scope>NUCLEOTIDE SEQUENCE [LARGE SCALE GENOMIC DNA]</scope>
</reference>
<proteinExistence type="predicted"/>
<evidence type="ECO:0000313" key="2">
    <source>
        <dbReference type="EMBL" id="GBP77867.1"/>
    </source>
</evidence>
<feature type="region of interest" description="Disordered" evidence="1">
    <location>
        <begin position="25"/>
        <end position="50"/>
    </location>
</feature>
<gene>
    <name evidence="2" type="ORF">EVAR_54032_1</name>
</gene>
<protein>
    <submittedName>
        <fullName evidence="2">Uncharacterized protein</fullName>
    </submittedName>
</protein>
<accession>A0A4C1YTY0</accession>